<dbReference type="SUPFAM" id="SSF54637">
    <property type="entry name" value="Thioesterase/thiol ester dehydrase-isomerase"/>
    <property type="match status" value="1"/>
</dbReference>
<dbReference type="InterPro" id="IPR006683">
    <property type="entry name" value="Thioestr_dom"/>
</dbReference>
<organism evidence="2 3">
    <name type="scientific">Paramagnetospirillum caucaseum</name>
    <dbReference type="NCBI Taxonomy" id="1244869"/>
    <lineage>
        <taxon>Bacteria</taxon>
        <taxon>Pseudomonadati</taxon>
        <taxon>Pseudomonadota</taxon>
        <taxon>Alphaproteobacteria</taxon>
        <taxon>Rhodospirillales</taxon>
        <taxon>Magnetospirillaceae</taxon>
        <taxon>Paramagnetospirillum</taxon>
    </lineage>
</organism>
<accession>M2Z2F3</accession>
<dbReference type="RefSeq" id="WP_008620326.1">
    <property type="nucleotide sequence ID" value="NZ_AONQ01000063.1"/>
</dbReference>
<evidence type="ECO:0000259" key="1">
    <source>
        <dbReference type="Pfam" id="PF03061"/>
    </source>
</evidence>
<proteinExistence type="predicted"/>
<reference evidence="2 3" key="1">
    <citation type="journal article" date="2014" name="Genome Announc.">
        <title>Draft Genome Sequence of Magnetospirillum sp. Strain SO-1, a Freshwater Magnetotactic Bacterium Isolated from the Ol'khovka River, Russia.</title>
        <authorList>
            <person name="Grouzdev D.S."/>
            <person name="Dziuba M.V."/>
            <person name="Sukhacheva M.S."/>
            <person name="Mardanov A.V."/>
            <person name="Beletskiy A.V."/>
            <person name="Kuznetsov B.B."/>
            <person name="Skryabin K.G."/>
        </authorList>
    </citation>
    <scope>NUCLEOTIDE SEQUENCE [LARGE SCALE GENOMIC DNA]</scope>
    <source>
        <strain evidence="2 3">SO-1</strain>
    </source>
</reference>
<dbReference type="STRING" id="1244869.H261_18095"/>
<dbReference type="EMBL" id="AONQ01000063">
    <property type="protein sequence ID" value="EME68495.1"/>
    <property type="molecule type" value="Genomic_DNA"/>
</dbReference>
<dbReference type="GO" id="GO:0016790">
    <property type="term" value="F:thiolester hydrolase activity"/>
    <property type="evidence" value="ECO:0007669"/>
    <property type="project" value="UniProtKB-ARBA"/>
</dbReference>
<dbReference type="eggNOG" id="COG0824">
    <property type="taxonomic scope" value="Bacteria"/>
</dbReference>
<comment type="caution">
    <text evidence="2">The sequence shown here is derived from an EMBL/GenBank/DDBJ whole genome shotgun (WGS) entry which is preliminary data.</text>
</comment>
<keyword evidence="3" id="KW-1185">Reference proteome</keyword>
<dbReference type="Proteomes" id="UP000011744">
    <property type="component" value="Unassembled WGS sequence"/>
</dbReference>
<protein>
    <submittedName>
        <fullName evidence="2">4-hydroxybenzoyl-CoA thioesterase</fullName>
    </submittedName>
</protein>
<feature type="domain" description="Thioesterase" evidence="1">
    <location>
        <begin position="19"/>
        <end position="96"/>
    </location>
</feature>
<dbReference type="AlphaFoldDB" id="M2Z2F3"/>
<dbReference type="CDD" id="cd00586">
    <property type="entry name" value="4HBT"/>
    <property type="match status" value="1"/>
</dbReference>
<name>M2Z2F3_9PROT</name>
<dbReference type="Gene3D" id="3.10.129.10">
    <property type="entry name" value="Hotdog Thioesterase"/>
    <property type="match status" value="1"/>
</dbReference>
<dbReference type="InterPro" id="IPR029069">
    <property type="entry name" value="HotDog_dom_sf"/>
</dbReference>
<evidence type="ECO:0000313" key="2">
    <source>
        <dbReference type="EMBL" id="EME68495.1"/>
    </source>
</evidence>
<sequence>MLTNIFGVEVHFGDCDPAGIVFFPNYFRWSDAAFTKMIASAGLDPESGRRFPLVEVGSKFRGPTSVGDMLRIVSSVREIGRKTIKVSHDFFLGDDLIVEGWEVRVWRNALDNDPKKMKAEAIPEPIVKALEGAG</sequence>
<gene>
    <name evidence="2" type="ORF">H261_18095</name>
</gene>
<dbReference type="Pfam" id="PF03061">
    <property type="entry name" value="4HBT"/>
    <property type="match status" value="1"/>
</dbReference>
<dbReference type="OrthoDB" id="7204167at2"/>
<evidence type="ECO:0000313" key="3">
    <source>
        <dbReference type="Proteomes" id="UP000011744"/>
    </source>
</evidence>
<dbReference type="PATRIC" id="fig|1244869.3.peg.3619"/>